<protein>
    <submittedName>
        <fullName evidence="2">(northern house mosquito) hypothetical protein</fullName>
    </submittedName>
</protein>
<reference evidence="2" key="1">
    <citation type="submission" date="2021-05" db="EMBL/GenBank/DDBJ databases">
        <authorList>
            <person name="Alioto T."/>
            <person name="Alioto T."/>
            <person name="Gomez Garrido J."/>
        </authorList>
    </citation>
    <scope>NUCLEOTIDE SEQUENCE</scope>
</reference>
<evidence type="ECO:0000313" key="2">
    <source>
        <dbReference type="EMBL" id="CAG6443821.1"/>
    </source>
</evidence>
<dbReference type="AlphaFoldDB" id="A0A8D7ZSX0"/>
<dbReference type="EMBL" id="HBUE01001442">
    <property type="protein sequence ID" value="CAG6443821.1"/>
    <property type="molecule type" value="Transcribed_RNA"/>
</dbReference>
<feature type="compositionally biased region" description="Pro residues" evidence="1">
    <location>
        <begin position="1"/>
        <end position="12"/>
    </location>
</feature>
<sequence length="133" mass="14085">MSAVPRLPPRRTPPATKVTSAVAPPCSLRPNVVCPVLLLSRNRLIRSAEVLPDAFDPSVASPTRSSRLRFPGLDTDGPAPEPSGNSSPCSPPPSAARFRRLYRLMRSALSTGAAVGSSANCLSSSLSSLFRFR</sequence>
<evidence type="ECO:0000256" key="1">
    <source>
        <dbReference type="SAM" id="MobiDB-lite"/>
    </source>
</evidence>
<feature type="region of interest" description="Disordered" evidence="1">
    <location>
        <begin position="1"/>
        <end position="21"/>
    </location>
</feature>
<name>A0A8D7ZSX0_CULPI</name>
<organism evidence="2">
    <name type="scientific">Culex pipiens</name>
    <name type="common">House mosquito</name>
    <dbReference type="NCBI Taxonomy" id="7175"/>
    <lineage>
        <taxon>Eukaryota</taxon>
        <taxon>Metazoa</taxon>
        <taxon>Ecdysozoa</taxon>
        <taxon>Arthropoda</taxon>
        <taxon>Hexapoda</taxon>
        <taxon>Insecta</taxon>
        <taxon>Pterygota</taxon>
        <taxon>Neoptera</taxon>
        <taxon>Endopterygota</taxon>
        <taxon>Diptera</taxon>
        <taxon>Nematocera</taxon>
        <taxon>Culicoidea</taxon>
        <taxon>Culicidae</taxon>
        <taxon>Culicinae</taxon>
        <taxon>Culicini</taxon>
        <taxon>Culex</taxon>
        <taxon>Culex</taxon>
    </lineage>
</organism>
<feature type="region of interest" description="Disordered" evidence="1">
    <location>
        <begin position="55"/>
        <end position="95"/>
    </location>
</feature>
<proteinExistence type="predicted"/>
<accession>A0A8D7ZSX0</accession>